<dbReference type="PANTHER" id="PTHR38764">
    <property type="entry name" value="ACYL CARRIER PROTEIN PHOSPHODIESTERASE"/>
    <property type="match status" value="1"/>
</dbReference>
<dbReference type="EMBL" id="WEKT01000054">
    <property type="protein sequence ID" value="MZI95404.1"/>
    <property type="molecule type" value="Genomic_DNA"/>
</dbReference>
<keyword evidence="4" id="KW-0276">Fatty acid metabolism</keyword>
<dbReference type="GO" id="GO:0006633">
    <property type="term" value="P:fatty acid biosynthetic process"/>
    <property type="evidence" value="ECO:0007669"/>
    <property type="project" value="UniProtKB-KW"/>
</dbReference>
<dbReference type="RefSeq" id="WP_161157886.1">
    <property type="nucleotide sequence ID" value="NZ_WEKT01000054.1"/>
</dbReference>
<name>A0A7X4LP01_9VIBR</name>
<reference evidence="5 6" key="1">
    <citation type="submission" date="2019-10" db="EMBL/GenBank/DDBJ databases">
        <title>Vibrio sp. nov. isolated from a shrimp pond.</title>
        <authorList>
            <person name="Gomez-Gil B."/>
            <person name="Enciso-Ibarra J."/>
            <person name="Enciso-Ibarra K."/>
            <person name="Bolan-Mejia C."/>
        </authorList>
    </citation>
    <scope>NUCLEOTIDE SEQUENCE [LARGE SCALE GENOMIC DNA]</scope>
    <source>
        <strain evidence="5 6">CAIM 722</strain>
    </source>
</reference>
<dbReference type="Proteomes" id="UP000462621">
    <property type="component" value="Unassembled WGS sequence"/>
</dbReference>
<organism evidence="5 6">
    <name type="scientific">Vibrio eleionomae</name>
    <dbReference type="NCBI Taxonomy" id="2653505"/>
    <lineage>
        <taxon>Bacteria</taxon>
        <taxon>Pseudomonadati</taxon>
        <taxon>Pseudomonadota</taxon>
        <taxon>Gammaproteobacteria</taxon>
        <taxon>Vibrionales</taxon>
        <taxon>Vibrionaceae</taxon>
        <taxon>Vibrio</taxon>
    </lineage>
</organism>
<evidence type="ECO:0000313" key="5">
    <source>
        <dbReference type="EMBL" id="MZI95404.1"/>
    </source>
</evidence>
<sequence>MNYLAHLHIAEHCQSNLLGNLLGDFVKGNVQHQYSESIVLGIQLHRRVDAYTDSHHLCRHAKQLFPAHLRRFAPIALDMFWDHCLASGWEHYHALSLHSFINHAEQMIKNEYPDNLPTSFIHVTHKMWSGGWLSSYQELDNVQFALQRIAQRRERIKPLAHCNETLENHYDELHAIFRQFYPELLNAAAKSAKV</sequence>
<dbReference type="PANTHER" id="PTHR38764:SF1">
    <property type="entry name" value="ACYL CARRIER PROTEIN PHOSPHODIESTERASE"/>
    <property type="match status" value="1"/>
</dbReference>
<proteinExistence type="predicted"/>
<evidence type="ECO:0000256" key="4">
    <source>
        <dbReference type="ARBA" id="ARBA00023160"/>
    </source>
</evidence>
<protein>
    <submittedName>
        <fullName evidence="5">DUF479 domain-containing protein</fullName>
    </submittedName>
</protein>
<dbReference type="InterPro" id="IPR007431">
    <property type="entry name" value="ACP_PD"/>
</dbReference>
<evidence type="ECO:0000256" key="1">
    <source>
        <dbReference type="ARBA" id="ARBA00022516"/>
    </source>
</evidence>
<dbReference type="GO" id="GO:0008770">
    <property type="term" value="F:[acyl-carrier-protein] phosphodiesterase activity"/>
    <property type="evidence" value="ECO:0007669"/>
    <property type="project" value="InterPro"/>
</dbReference>
<keyword evidence="1" id="KW-0444">Lipid biosynthesis</keyword>
<evidence type="ECO:0000256" key="3">
    <source>
        <dbReference type="ARBA" id="ARBA00023098"/>
    </source>
</evidence>
<keyword evidence="4" id="KW-0275">Fatty acid biosynthesis</keyword>
<evidence type="ECO:0000256" key="2">
    <source>
        <dbReference type="ARBA" id="ARBA00022801"/>
    </source>
</evidence>
<keyword evidence="2" id="KW-0378">Hydrolase</keyword>
<evidence type="ECO:0000313" key="6">
    <source>
        <dbReference type="Proteomes" id="UP000462621"/>
    </source>
</evidence>
<comment type="caution">
    <text evidence="5">The sequence shown here is derived from an EMBL/GenBank/DDBJ whole genome shotgun (WGS) entry which is preliminary data.</text>
</comment>
<gene>
    <name evidence="5" type="ORF">F9817_19700</name>
</gene>
<accession>A0A7X4LP01</accession>
<dbReference type="AlphaFoldDB" id="A0A7X4LP01"/>
<keyword evidence="6" id="KW-1185">Reference proteome</keyword>
<dbReference type="Pfam" id="PF04336">
    <property type="entry name" value="ACP_PD"/>
    <property type="match status" value="1"/>
</dbReference>
<keyword evidence="3" id="KW-0443">Lipid metabolism</keyword>
<dbReference type="PIRSF" id="PIRSF011489">
    <property type="entry name" value="DUF479"/>
    <property type="match status" value="1"/>
</dbReference>